<dbReference type="eggNOG" id="ENOG50332A9">
    <property type="taxonomic scope" value="Bacteria"/>
</dbReference>
<dbReference type="RefSeq" id="WP_013277781.1">
    <property type="nucleotide sequence ID" value="NC_014378.1"/>
</dbReference>
<dbReference type="HOGENOM" id="CLU_2420233_0_0_9"/>
<organism evidence="2 3">
    <name type="scientific">Acetohalobium arabaticum (strain ATCC 49924 / DSM 5501 / Z-7288)</name>
    <dbReference type="NCBI Taxonomy" id="574087"/>
    <lineage>
        <taxon>Bacteria</taxon>
        <taxon>Bacillati</taxon>
        <taxon>Bacillota</taxon>
        <taxon>Clostridia</taxon>
        <taxon>Halanaerobiales</taxon>
        <taxon>Halobacteroidaceae</taxon>
        <taxon>Acetohalobium</taxon>
    </lineage>
</organism>
<gene>
    <name evidence="2" type="ordered locus">Acear_0796</name>
</gene>
<evidence type="ECO:0008006" key="4">
    <source>
        <dbReference type="Google" id="ProtNLM"/>
    </source>
</evidence>
<keyword evidence="1" id="KW-0812">Transmembrane</keyword>
<keyword evidence="3" id="KW-1185">Reference proteome</keyword>
<keyword evidence="1" id="KW-1133">Transmembrane helix</keyword>
<evidence type="ECO:0000313" key="2">
    <source>
        <dbReference type="EMBL" id="ADL12335.1"/>
    </source>
</evidence>
<proteinExistence type="predicted"/>
<evidence type="ECO:0000313" key="3">
    <source>
        <dbReference type="Proteomes" id="UP000001661"/>
    </source>
</evidence>
<feature type="transmembrane region" description="Helical" evidence="1">
    <location>
        <begin position="56"/>
        <end position="81"/>
    </location>
</feature>
<feature type="transmembrane region" description="Helical" evidence="1">
    <location>
        <begin position="29"/>
        <end position="50"/>
    </location>
</feature>
<dbReference type="KEGG" id="aar:Acear_0796"/>
<keyword evidence="1" id="KW-0472">Membrane</keyword>
<sequence length="91" mass="10634">MEESDDKQVPLTPIFFPDTISEKKKKQSIFWVIYFAIVILAQVWPIYLIGNRIHPIILGMPFSMVWIVIWTGVFAFIGLLIRYKQEFGGEN</sequence>
<evidence type="ECO:0000256" key="1">
    <source>
        <dbReference type="SAM" id="Phobius"/>
    </source>
</evidence>
<protein>
    <recommendedName>
        <fullName evidence="4">DUF3311 domain-containing protein</fullName>
    </recommendedName>
</protein>
<name>D9QVS6_ACEAZ</name>
<reference evidence="2 3" key="1">
    <citation type="journal article" date="2010" name="Stand. Genomic Sci.">
        <title>Complete genome sequence of Acetohalobium arabaticum type strain (Z-7288).</title>
        <authorList>
            <person name="Sikorski J."/>
            <person name="Lapidus A."/>
            <person name="Chertkov O."/>
            <person name="Lucas S."/>
            <person name="Copeland A."/>
            <person name="Glavina Del Rio T."/>
            <person name="Nolan M."/>
            <person name="Tice H."/>
            <person name="Cheng J.F."/>
            <person name="Han C."/>
            <person name="Brambilla E."/>
            <person name="Pitluck S."/>
            <person name="Liolios K."/>
            <person name="Ivanova N."/>
            <person name="Mavromatis K."/>
            <person name="Mikhailova N."/>
            <person name="Pati A."/>
            <person name="Bruce D."/>
            <person name="Detter C."/>
            <person name="Tapia R."/>
            <person name="Goodwin L."/>
            <person name="Chen A."/>
            <person name="Palaniappan K."/>
            <person name="Land M."/>
            <person name="Hauser L."/>
            <person name="Chang Y.J."/>
            <person name="Jeffries C.D."/>
            <person name="Rohde M."/>
            <person name="Goker M."/>
            <person name="Spring S."/>
            <person name="Woyke T."/>
            <person name="Bristow J."/>
            <person name="Eisen J.A."/>
            <person name="Markowitz V."/>
            <person name="Hugenholtz P."/>
            <person name="Kyrpides N.C."/>
            <person name="Klenk H.P."/>
        </authorList>
    </citation>
    <scope>NUCLEOTIDE SEQUENCE [LARGE SCALE GENOMIC DNA]</scope>
    <source>
        <strain evidence="3">ATCC 49924 / DSM 5501 / Z-7288</strain>
    </source>
</reference>
<dbReference type="Proteomes" id="UP000001661">
    <property type="component" value="Chromosome"/>
</dbReference>
<dbReference type="EMBL" id="CP002105">
    <property type="protein sequence ID" value="ADL12335.1"/>
    <property type="molecule type" value="Genomic_DNA"/>
</dbReference>
<accession>D9QVS6</accession>
<dbReference type="AlphaFoldDB" id="D9QVS6"/>
<dbReference type="STRING" id="574087.Acear_0796"/>